<dbReference type="AlphaFoldDB" id="A0AA88AMW3"/>
<dbReference type="Proteomes" id="UP001187192">
    <property type="component" value="Unassembled WGS sequence"/>
</dbReference>
<sequence>MKEIIIPNGASFGDGRRKNDKAICHTLGFCIVGGICVVDRGPQLRLGQKAKLPTFHAVGKHRCDPLPPALICQPLQFIPLPARTLLTWLAFLNLSNDR</sequence>
<organism evidence="1 2">
    <name type="scientific">Ficus carica</name>
    <name type="common">Common fig</name>
    <dbReference type="NCBI Taxonomy" id="3494"/>
    <lineage>
        <taxon>Eukaryota</taxon>
        <taxon>Viridiplantae</taxon>
        <taxon>Streptophyta</taxon>
        <taxon>Embryophyta</taxon>
        <taxon>Tracheophyta</taxon>
        <taxon>Spermatophyta</taxon>
        <taxon>Magnoliopsida</taxon>
        <taxon>eudicotyledons</taxon>
        <taxon>Gunneridae</taxon>
        <taxon>Pentapetalae</taxon>
        <taxon>rosids</taxon>
        <taxon>fabids</taxon>
        <taxon>Rosales</taxon>
        <taxon>Moraceae</taxon>
        <taxon>Ficeae</taxon>
        <taxon>Ficus</taxon>
    </lineage>
</organism>
<proteinExistence type="predicted"/>
<accession>A0AA88AMW3</accession>
<evidence type="ECO:0000313" key="2">
    <source>
        <dbReference type="Proteomes" id="UP001187192"/>
    </source>
</evidence>
<dbReference type="EMBL" id="BTGU01000062">
    <property type="protein sequence ID" value="GMN56297.1"/>
    <property type="molecule type" value="Genomic_DNA"/>
</dbReference>
<gene>
    <name evidence="1" type="ORF">TIFTF001_025420</name>
</gene>
<protein>
    <submittedName>
        <fullName evidence="1">Uncharacterized protein</fullName>
    </submittedName>
</protein>
<reference evidence="1" key="1">
    <citation type="submission" date="2023-07" db="EMBL/GenBank/DDBJ databases">
        <title>draft genome sequence of fig (Ficus carica).</title>
        <authorList>
            <person name="Takahashi T."/>
            <person name="Nishimura K."/>
        </authorList>
    </citation>
    <scope>NUCLEOTIDE SEQUENCE</scope>
</reference>
<evidence type="ECO:0000313" key="1">
    <source>
        <dbReference type="EMBL" id="GMN56297.1"/>
    </source>
</evidence>
<name>A0AA88AMW3_FICCA</name>
<comment type="caution">
    <text evidence="1">The sequence shown here is derived from an EMBL/GenBank/DDBJ whole genome shotgun (WGS) entry which is preliminary data.</text>
</comment>
<keyword evidence="2" id="KW-1185">Reference proteome</keyword>